<name>A0A6M3KV09_9ZZZZ</name>
<proteinExistence type="predicted"/>
<dbReference type="GO" id="GO:0003677">
    <property type="term" value="F:DNA binding"/>
    <property type="evidence" value="ECO:0007669"/>
    <property type="project" value="InterPro"/>
</dbReference>
<sequence length="61" mass="7067">MKGGNMTPAEIKEYRYLNRLSQTTLAELIGVSRQTVSNWERNLRKPNGHGTYMLNKLKETK</sequence>
<dbReference type="InterPro" id="IPR001387">
    <property type="entry name" value="Cro/C1-type_HTH"/>
</dbReference>
<organism evidence="2">
    <name type="scientific">viral metagenome</name>
    <dbReference type="NCBI Taxonomy" id="1070528"/>
    <lineage>
        <taxon>unclassified sequences</taxon>
        <taxon>metagenomes</taxon>
        <taxon>organismal metagenomes</taxon>
    </lineage>
</organism>
<evidence type="ECO:0000259" key="1">
    <source>
        <dbReference type="PROSITE" id="PS50943"/>
    </source>
</evidence>
<evidence type="ECO:0000313" key="2">
    <source>
        <dbReference type="EMBL" id="QJA86013.1"/>
    </source>
</evidence>
<dbReference type="InterPro" id="IPR010982">
    <property type="entry name" value="Lambda_DNA-bd_dom_sf"/>
</dbReference>
<gene>
    <name evidence="2" type="ORF">MM415B02150_0018</name>
</gene>
<dbReference type="PROSITE" id="PS50943">
    <property type="entry name" value="HTH_CROC1"/>
    <property type="match status" value="1"/>
</dbReference>
<dbReference type="Pfam" id="PF01381">
    <property type="entry name" value="HTH_3"/>
    <property type="match status" value="1"/>
</dbReference>
<dbReference type="CDD" id="cd00093">
    <property type="entry name" value="HTH_XRE"/>
    <property type="match status" value="1"/>
</dbReference>
<protein>
    <submittedName>
        <fullName evidence="2">Putative DNA binding, helix-turn-helix domain containing protein</fullName>
    </submittedName>
</protein>
<dbReference type="SUPFAM" id="SSF47413">
    <property type="entry name" value="lambda repressor-like DNA-binding domains"/>
    <property type="match status" value="1"/>
</dbReference>
<dbReference type="EMBL" id="MT142609">
    <property type="protein sequence ID" value="QJA86013.1"/>
    <property type="molecule type" value="Genomic_DNA"/>
</dbReference>
<accession>A0A6M3KV09</accession>
<reference evidence="2" key="1">
    <citation type="submission" date="2020-03" db="EMBL/GenBank/DDBJ databases">
        <title>The deep terrestrial virosphere.</title>
        <authorList>
            <person name="Holmfeldt K."/>
            <person name="Nilsson E."/>
            <person name="Simone D."/>
            <person name="Lopez-Fernandez M."/>
            <person name="Wu X."/>
            <person name="de Brujin I."/>
            <person name="Lundin D."/>
            <person name="Andersson A."/>
            <person name="Bertilsson S."/>
            <person name="Dopson M."/>
        </authorList>
    </citation>
    <scope>NUCLEOTIDE SEQUENCE</scope>
    <source>
        <strain evidence="2">MM415B02150</strain>
    </source>
</reference>
<feature type="domain" description="HTH cro/C1-type" evidence="1">
    <location>
        <begin position="11"/>
        <end position="47"/>
    </location>
</feature>
<dbReference type="AlphaFoldDB" id="A0A6M3KV09"/>
<dbReference type="Gene3D" id="1.10.260.40">
    <property type="entry name" value="lambda repressor-like DNA-binding domains"/>
    <property type="match status" value="1"/>
</dbReference>